<comment type="catalytic activity">
    <reaction evidence="14 15">
        <text>DNA(n) + a 2'-deoxyribonucleoside 5'-triphosphate = DNA(n+1) + diphosphate</text>
        <dbReference type="Rhea" id="RHEA:22508"/>
        <dbReference type="Rhea" id="RHEA-COMP:17339"/>
        <dbReference type="Rhea" id="RHEA-COMP:17340"/>
        <dbReference type="ChEBI" id="CHEBI:33019"/>
        <dbReference type="ChEBI" id="CHEBI:61560"/>
        <dbReference type="ChEBI" id="CHEBI:173112"/>
        <dbReference type="EC" id="2.7.7.7"/>
    </reaction>
</comment>
<dbReference type="GO" id="GO:0005829">
    <property type="term" value="C:cytosol"/>
    <property type="evidence" value="ECO:0007669"/>
    <property type="project" value="TreeGrafter"/>
</dbReference>
<dbReference type="OrthoDB" id="9808813at2"/>
<comment type="subunit">
    <text evidence="15">Monomer.</text>
</comment>
<dbReference type="InterPro" id="IPR036775">
    <property type="entry name" value="DNA_pol_Y-fam_lit_finger_sf"/>
</dbReference>
<evidence type="ECO:0000256" key="4">
    <source>
        <dbReference type="ARBA" id="ARBA00022490"/>
    </source>
</evidence>
<dbReference type="InterPro" id="IPR043128">
    <property type="entry name" value="Rev_trsase/Diguanyl_cyclase"/>
</dbReference>
<dbReference type="SUPFAM" id="SSF100879">
    <property type="entry name" value="Lesion bypass DNA polymerase (Y-family), little finger domain"/>
    <property type="match status" value="1"/>
</dbReference>
<keyword evidence="3 15" id="KW-0515">Mutator protein</keyword>
<evidence type="ECO:0000256" key="15">
    <source>
        <dbReference type="HAMAP-Rule" id="MF_01113"/>
    </source>
</evidence>
<keyword evidence="11 15" id="KW-0239">DNA-directed DNA polymerase</keyword>
<dbReference type="Proteomes" id="UP000092544">
    <property type="component" value="Unassembled WGS sequence"/>
</dbReference>
<dbReference type="InterPro" id="IPR017961">
    <property type="entry name" value="DNA_pol_Y-fam_little_finger"/>
</dbReference>
<keyword evidence="4 15" id="KW-0963">Cytoplasm</keyword>
<dbReference type="STRING" id="1792290.MSP8886_03733"/>
<keyword evidence="6 15" id="KW-0548">Nucleotidyltransferase</keyword>
<evidence type="ECO:0000256" key="7">
    <source>
        <dbReference type="ARBA" id="ARBA00022705"/>
    </source>
</evidence>
<dbReference type="EC" id="2.7.7.7" evidence="15"/>
<comment type="subcellular location">
    <subcellularLocation>
        <location evidence="1 15">Cytoplasm</location>
    </subcellularLocation>
</comment>
<dbReference type="HAMAP" id="MF_01113">
    <property type="entry name" value="DNApol_IV"/>
    <property type="match status" value="1"/>
</dbReference>
<dbReference type="Pfam" id="PF11799">
    <property type="entry name" value="IMS_C"/>
    <property type="match status" value="1"/>
</dbReference>
<evidence type="ECO:0000313" key="18">
    <source>
        <dbReference type="Proteomes" id="UP000092544"/>
    </source>
</evidence>
<keyword evidence="18" id="KW-1185">Reference proteome</keyword>
<evidence type="ECO:0000256" key="9">
    <source>
        <dbReference type="ARBA" id="ARBA00022763"/>
    </source>
</evidence>
<evidence type="ECO:0000256" key="13">
    <source>
        <dbReference type="ARBA" id="ARBA00023204"/>
    </source>
</evidence>
<dbReference type="InterPro" id="IPR043502">
    <property type="entry name" value="DNA/RNA_pol_sf"/>
</dbReference>
<evidence type="ECO:0000256" key="14">
    <source>
        <dbReference type="ARBA" id="ARBA00049244"/>
    </source>
</evidence>
<proteinExistence type="inferred from homology"/>
<comment type="cofactor">
    <cofactor evidence="15">
        <name>Mg(2+)</name>
        <dbReference type="ChEBI" id="CHEBI:18420"/>
    </cofactor>
    <text evidence="15">Binds 2 magnesium ions per subunit.</text>
</comment>
<evidence type="ECO:0000313" key="17">
    <source>
        <dbReference type="EMBL" id="SBS36513.1"/>
    </source>
</evidence>
<dbReference type="GO" id="GO:0006261">
    <property type="term" value="P:DNA-templated DNA replication"/>
    <property type="evidence" value="ECO:0007669"/>
    <property type="project" value="UniProtKB-UniRule"/>
</dbReference>
<feature type="binding site" evidence="15">
    <location>
        <position position="106"/>
    </location>
    <ligand>
        <name>Mg(2+)</name>
        <dbReference type="ChEBI" id="CHEBI:18420"/>
    </ligand>
</feature>
<dbReference type="FunFam" id="3.40.1170.60:FF:000001">
    <property type="entry name" value="DNA polymerase IV"/>
    <property type="match status" value="1"/>
</dbReference>
<dbReference type="GO" id="GO:0042276">
    <property type="term" value="P:error-prone translesion synthesis"/>
    <property type="evidence" value="ECO:0007669"/>
    <property type="project" value="TreeGrafter"/>
</dbReference>
<dbReference type="EMBL" id="FLOB01000013">
    <property type="protein sequence ID" value="SBS36513.1"/>
    <property type="molecule type" value="Genomic_DNA"/>
</dbReference>
<dbReference type="Gene3D" id="3.40.1170.60">
    <property type="match status" value="1"/>
</dbReference>
<gene>
    <name evidence="17" type="primary">dinB_2</name>
    <name evidence="15" type="synonym">dinB</name>
    <name evidence="17" type="ORF">MSP8886_03733</name>
</gene>
<evidence type="ECO:0000256" key="11">
    <source>
        <dbReference type="ARBA" id="ARBA00022932"/>
    </source>
</evidence>
<comment type="function">
    <text evidence="15">Poorly processive, error-prone DNA polymerase involved in untargeted mutagenesis. Copies undamaged DNA at stalled replication forks, which arise in vivo from mismatched or misaligned primer ends. These misaligned primers can be extended by PolIV. Exhibits no 3'-5' exonuclease (proofreading) activity. May be involved in translesional synthesis, in conjunction with the beta clamp from PolIII.</text>
</comment>
<name>A0A1A8TT29_9GAMM</name>
<dbReference type="Gene3D" id="1.10.150.20">
    <property type="entry name" value="5' to 3' exonuclease, C-terminal subdomain"/>
    <property type="match status" value="1"/>
</dbReference>
<organism evidence="17 18">
    <name type="scientific">Marinomonas spartinae</name>
    <dbReference type="NCBI Taxonomy" id="1792290"/>
    <lineage>
        <taxon>Bacteria</taxon>
        <taxon>Pseudomonadati</taxon>
        <taxon>Pseudomonadota</taxon>
        <taxon>Gammaproteobacteria</taxon>
        <taxon>Oceanospirillales</taxon>
        <taxon>Oceanospirillaceae</taxon>
        <taxon>Marinomonas</taxon>
    </lineage>
</organism>
<dbReference type="PANTHER" id="PTHR11076:SF33">
    <property type="entry name" value="DNA POLYMERASE KAPPA"/>
    <property type="match status" value="1"/>
</dbReference>
<feature type="binding site" evidence="15">
    <location>
        <position position="11"/>
    </location>
    <ligand>
        <name>Mg(2+)</name>
        <dbReference type="ChEBI" id="CHEBI:18420"/>
    </ligand>
</feature>
<keyword evidence="8 15" id="KW-0479">Metal-binding</keyword>
<evidence type="ECO:0000256" key="3">
    <source>
        <dbReference type="ARBA" id="ARBA00022457"/>
    </source>
</evidence>
<keyword evidence="9 15" id="KW-0227">DNA damage</keyword>
<dbReference type="NCBIfam" id="NF002677">
    <property type="entry name" value="PRK02406.1"/>
    <property type="match status" value="1"/>
</dbReference>
<evidence type="ECO:0000256" key="8">
    <source>
        <dbReference type="ARBA" id="ARBA00022723"/>
    </source>
</evidence>
<keyword evidence="10 15" id="KW-0460">Magnesium</keyword>
<feature type="active site" evidence="15">
    <location>
        <position position="107"/>
    </location>
</feature>
<dbReference type="GO" id="GO:0003684">
    <property type="term" value="F:damaged DNA binding"/>
    <property type="evidence" value="ECO:0007669"/>
    <property type="project" value="InterPro"/>
</dbReference>
<feature type="site" description="Substrate discrimination" evidence="15">
    <location>
        <position position="16"/>
    </location>
</feature>
<feature type="domain" description="UmuC" evidence="16">
    <location>
        <begin position="7"/>
        <end position="188"/>
    </location>
</feature>
<dbReference type="Gene3D" id="3.30.1490.100">
    <property type="entry name" value="DNA polymerase, Y-family, little finger domain"/>
    <property type="match status" value="1"/>
</dbReference>
<dbReference type="AlphaFoldDB" id="A0A1A8TT29"/>
<dbReference type="InterPro" id="IPR001126">
    <property type="entry name" value="UmuC"/>
</dbReference>
<keyword evidence="13 15" id="KW-0234">DNA repair</keyword>
<dbReference type="GO" id="GO:0000287">
    <property type="term" value="F:magnesium ion binding"/>
    <property type="evidence" value="ECO:0007669"/>
    <property type="project" value="UniProtKB-UniRule"/>
</dbReference>
<dbReference type="PANTHER" id="PTHR11076">
    <property type="entry name" value="DNA REPAIR POLYMERASE UMUC / TRANSFERASE FAMILY MEMBER"/>
    <property type="match status" value="1"/>
</dbReference>
<evidence type="ECO:0000256" key="10">
    <source>
        <dbReference type="ARBA" id="ARBA00022842"/>
    </source>
</evidence>
<accession>A0A1A8TT29</accession>
<dbReference type="SUPFAM" id="SSF56672">
    <property type="entry name" value="DNA/RNA polymerases"/>
    <property type="match status" value="1"/>
</dbReference>
<dbReference type="GO" id="GO:0006281">
    <property type="term" value="P:DNA repair"/>
    <property type="evidence" value="ECO:0007669"/>
    <property type="project" value="UniProtKB-UniRule"/>
</dbReference>
<evidence type="ECO:0000259" key="16">
    <source>
        <dbReference type="PROSITE" id="PS50173"/>
    </source>
</evidence>
<keyword evidence="7 15" id="KW-0235">DNA replication</keyword>
<dbReference type="RefSeq" id="WP_067019350.1">
    <property type="nucleotide sequence ID" value="NZ_FLOB01000013.1"/>
</dbReference>
<dbReference type="InterPro" id="IPR050116">
    <property type="entry name" value="DNA_polymerase-Y"/>
</dbReference>
<dbReference type="Gene3D" id="3.30.70.270">
    <property type="match status" value="1"/>
</dbReference>
<keyword evidence="5 15" id="KW-0808">Transferase</keyword>
<dbReference type="GO" id="GO:0009432">
    <property type="term" value="P:SOS response"/>
    <property type="evidence" value="ECO:0007669"/>
    <property type="project" value="TreeGrafter"/>
</dbReference>
<dbReference type="Pfam" id="PF00817">
    <property type="entry name" value="IMS"/>
    <property type="match status" value="1"/>
</dbReference>
<dbReference type="CDD" id="cd03586">
    <property type="entry name" value="PolY_Pol_IV_kappa"/>
    <property type="match status" value="1"/>
</dbReference>
<evidence type="ECO:0000256" key="2">
    <source>
        <dbReference type="ARBA" id="ARBA00010945"/>
    </source>
</evidence>
<evidence type="ECO:0000256" key="12">
    <source>
        <dbReference type="ARBA" id="ARBA00023125"/>
    </source>
</evidence>
<evidence type="ECO:0000256" key="5">
    <source>
        <dbReference type="ARBA" id="ARBA00022679"/>
    </source>
</evidence>
<reference evidence="17 18" key="1">
    <citation type="submission" date="2016-06" db="EMBL/GenBank/DDBJ databases">
        <authorList>
            <person name="Kjaerup R.B."/>
            <person name="Dalgaard T.S."/>
            <person name="Juul-Madsen H.R."/>
        </authorList>
    </citation>
    <scope>NUCLEOTIDE SEQUENCE [LARGE SCALE GENOMIC DNA]</scope>
    <source>
        <strain evidence="17 18">CECT 8886</strain>
    </source>
</reference>
<dbReference type="GO" id="GO:0003887">
    <property type="term" value="F:DNA-directed DNA polymerase activity"/>
    <property type="evidence" value="ECO:0007669"/>
    <property type="project" value="UniProtKB-UniRule"/>
</dbReference>
<comment type="similarity">
    <text evidence="2 15">Belongs to the DNA polymerase type-Y family.</text>
</comment>
<evidence type="ECO:0000256" key="6">
    <source>
        <dbReference type="ARBA" id="ARBA00022695"/>
    </source>
</evidence>
<dbReference type="InterPro" id="IPR022880">
    <property type="entry name" value="DNApol_IV"/>
</dbReference>
<protein>
    <recommendedName>
        <fullName evidence="15">DNA polymerase IV</fullName>
        <shortName evidence="15">Pol IV</shortName>
        <ecNumber evidence="15">2.7.7.7</ecNumber>
    </recommendedName>
</protein>
<keyword evidence="12 15" id="KW-0238">DNA-binding</keyword>
<evidence type="ECO:0000256" key="1">
    <source>
        <dbReference type="ARBA" id="ARBA00004496"/>
    </source>
</evidence>
<dbReference type="PROSITE" id="PS50173">
    <property type="entry name" value="UMUC"/>
    <property type="match status" value="1"/>
</dbReference>
<sequence length="353" mass="39496">MAKLRKIIHIDADCFYAAIEMRDDPSLEKVPLAIGGASQSRGVLCTANYHARTFGVRSAMPTAIAKRLCPNLIILPGNMEKYRIASRQMHAIFRQYTDIIEPLSLDEAYLDVTGTSSCQGSATLIAQAIREQIFNEVGIRVSAGVATNKFIAKVASDWNKPNGLKTVTPESQFEFVSQLPVKCISGIGKVSQEKLAAIGVHHCVDLQTIDFSLLQKTVGSMAFRLQQYAKGVDDRPVQVSRERKSVSVEHTFPHDLSSLEECLNMLPELLASLEARLAGRDFYSLINKYYLKLKFNDFRQTTVEQPIQSCFSSEVFSSLLHQAYSRHMRPVRLIGVGYRLSVQQEEQLSIEFD</sequence>